<dbReference type="InterPro" id="IPR042100">
    <property type="entry name" value="Bug_dom1"/>
</dbReference>
<dbReference type="Gene3D" id="3.40.190.150">
    <property type="entry name" value="Bordetella uptake gene, domain 1"/>
    <property type="match status" value="1"/>
</dbReference>
<dbReference type="PIRSF" id="PIRSF017082">
    <property type="entry name" value="YflP"/>
    <property type="match status" value="1"/>
</dbReference>
<evidence type="ECO:0000313" key="3">
    <source>
        <dbReference type="EMBL" id="MFC5497270.1"/>
    </source>
</evidence>
<dbReference type="CDD" id="cd13578">
    <property type="entry name" value="PBP2_Bug27"/>
    <property type="match status" value="1"/>
</dbReference>
<dbReference type="PANTHER" id="PTHR42928">
    <property type="entry name" value="TRICARBOXYLATE-BINDING PROTEIN"/>
    <property type="match status" value="1"/>
</dbReference>
<dbReference type="RefSeq" id="WP_376849296.1">
    <property type="nucleotide sequence ID" value="NZ_JBHSMF010000006.1"/>
</dbReference>
<keyword evidence="2" id="KW-0732">Signal</keyword>
<protein>
    <submittedName>
        <fullName evidence="3">Tripartite tricarboxylate transporter substrate binding protein</fullName>
    </submittedName>
</protein>
<evidence type="ECO:0000313" key="4">
    <source>
        <dbReference type="Proteomes" id="UP001596037"/>
    </source>
</evidence>
<dbReference type="SUPFAM" id="SSF53850">
    <property type="entry name" value="Periplasmic binding protein-like II"/>
    <property type="match status" value="1"/>
</dbReference>
<evidence type="ECO:0000256" key="2">
    <source>
        <dbReference type="SAM" id="SignalP"/>
    </source>
</evidence>
<feature type="signal peptide" evidence="2">
    <location>
        <begin position="1"/>
        <end position="23"/>
    </location>
</feature>
<dbReference type="InterPro" id="IPR006311">
    <property type="entry name" value="TAT_signal"/>
</dbReference>
<feature type="chain" id="PRO_5047343161" evidence="2">
    <location>
        <begin position="24"/>
        <end position="327"/>
    </location>
</feature>
<dbReference type="PANTHER" id="PTHR42928:SF5">
    <property type="entry name" value="BLR1237 PROTEIN"/>
    <property type="match status" value="1"/>
</dbReference>
<dbReference type="Proteomes" id="UP001596037">
    <property type="component" value="Unassembled WGS sequence"/>
</dbReference>
<sequence length="327" mass="34569">MIPTISRRAALVAAALLPLAASAQGTDPATAPFPTHAVRLVVPFPPGGATDALARQIAEKLTLLWKQPVLVDNRPGGNTMIGTEAVARAPADGHTLGIVTGSHVINPLLTAKMPYDTLRDLTGVMLLTGFQMALYAHPSFPANNPAELIALAKKEPGRVAYGSATTQSYLGMERLNAMAGTKMQYVPYKGSAQALTDVLGGHTQLMIDPVLQSTVDHAKNGKLKVIAVLGSQPSPLTPGVPLMSTAVPGYDYSGAFGLVARAGTPPALIRRIRDDFAAVLRQPEVAARVREIGQETIASTPEEYNAYILAEMKKWEPIIKATGARLD</sequence>
<keyword evidence="4" id="KW-1185">Reference proteome</keyword>
<dbReference type="InterPro" id="IPR005064">
    <property type="entry name" value="BUG"/>
</dbReference>
<evidence type="ECO:0000256" key="1">
    <source>
        <dbReference type="ARBA" id="ARBA00006987"/>
    </source>
</evidence>
<dbReference type="EMBL" id="JBHSMF010000006">
    <property type="protein sequence ID" value="MFC5497270.1"/>
    <property type="molecule type" value="Genomic_DNA"/>
</dbReference>
<comment type="similarity">
    <text evidence="1">Belongs to the UPF0065 (bug) family.</text>
</comment>
<accession>A0ABW0N9B4</accession>
<dbReference type="Pfam" id="PF03401">
    <property type="entry name" value="TctC"/>
    <property type="match status" value="1"/>
</dbReference>
<comment type="caution">
    <text evidence="3">The sequence shown here is derived from an EMBL/GenBank/DDBJ whole genome shotgun (WGS) entry which is preliminary data.</text>
</comment>
<dbReference type="PROSITE" id="PS51318">
    <property type="entry name" value="TAT"/>
    <property type="match status" value="1"/>
</dbReference>
<gene>
    <name evidence="3" type="ORF">ACFPOE_06975</name>
</gene>
<organism evidence="3 4">
    <name type="scientific">Caenimonas terrae</name>
    <dbReference type="NCBI Taxonomy" id="696074"/>
    <lineage>
        <taxon>Bacteria</taxon>
        <taxon>Pseudomonadati</taxon>
        <taxon>Pseudomonadota</taxon>
        <taxon>Betaproteobacteria</taxon>
        <taxon>Burkholderiales</taxon>
        <taxon>Comamonadaceae</taxon>
        <taxon>Caenimonas</taxon>
    </lineage>
</organism>
<dbReference type="Gene3D" id="3.40.190.10">
    <property type="entry name" value="Periplasmic binding protein-like II"/>
    <property type="match status" value="1"/>
</dbReference>
<name>A0ABW0N9B4_9BURK</name>
<reference evidence="4" key="1">
    <citation type="journal article" date="2019" name="Int. J. Syst. Evol. Microbiol.">
        <title>The Global Catalogue of Microorganisms (GCM) 10K type strain sequencing project: providing services to taxonomists for standard genome sequencing and annotation.</title>
        <authorList>
            <consortium name="The Broad Institute Genomics Platform"/>
            <consortium name="The Broad Institute Genome Sequencing Center for Infectious Disease"/>
            <person name="Wu L."/>
            <person name="Ma J."/>
        </authorList>
    </citation>
    <scope>NUCLEOTIDE SEQUENCE [LARGE SCALE GENOMIC DNA]</scope>
    <source>
        <strain evidence="4">CCUG 57401</strain>
    </source>
</reference>
<proteinExistence type="inferred from homology"/>